<dbReference type="RefSeq" id="WP_089072999.1">
    <property type="nucleotide sequence ID" value="NZ_CBCSAM010000009.1"/>
</dbReference>
<comment type="similarity">
    <text evidence="1">Belongs to the UbiK family.</text>
</comment>
<gene>
    <name evidence="1" type="primary">ubiK</name>
    <name evidence="2" type="ORF">CF386_03030</name>
</gene>
<evidence type="ECO:0000313" key="2">
    <source>
        <dbReference type="EMBL" id="ASK78090.1"/>
    </source>
</evidence>
<dbReference type="EMBL" id="CP022355">
    <property type="protein sequence ID" value="ASK78090.1"/>
    <property type="molecule type" value="Genomic_DNA"/>
</dbReference>
<comment type="pathway">
    <text evidence="1">Cofactor biosynthesis; ubiquinone biosynthesis.</text>
</comment>
<dbReference type="PANTHER" id="PTHR38040:SF1">
    <property type="entry name" value="UBIQUINONE BIOSYNTHESIS ACCESSORY FACTOR UBIK"/>
    <property type="match status" value="1"/>
</dbReference>
<proteinExistence type="inferred from homology"/>
<comment type="subcellular location">
    <subcellularLocation>
        <location evidence="1">Cytoplasm</location>
    </subcellularLocation>
</comment>
<name>A0A220VCR0_9GAMM</name>
<protein>
    <recommendedName>
        <fullName evidence="1">Ubiquinone biosynthesis accessory factor UbiK</fullName>
    </recommendedName>
</protein>
<dbReference type="NCBIfam" id="NF047835">
    <property type="entry name" value="UbiqAccUbiK"/>
    <property type="match status" value="1"/>
</dbReference>
<keyword evidence="3" id="KW-1185">Reference proteome</keyword>
<dbReference type="Proteomes" id="UP000242175">
    <property type="component" value="Chromosome large"/>
</dbReference>
<dbReference type="KEGG" id="pmai:CF386_03030"/>
<dbReference type="HAMAP" id="MF_02216">
    <property type="entry name" value="UbiK"/>
    <property type="match status" value="1"/>
</dbReference>
<keyword evidence="1" id="KW-0175">Coiled coil</keyword>
<dbReference type="UniPathway" id="UPA00232"/>
<accession>A0A220VCR0</accession>
<sequence length="90" mass="10480">MFEPDKIEKVVKQMQDSMPKAVKDLGSDIESKIKQGLQHQLSKLDVVTREEFDIQTQVLLRTRQKLSDLEEKIDELLNDNKDHQESDKAD</sequence>
<comment type="function">
    <text evidence="1">Required for efficient ubiquinone (coenzyme Q) biosynthesis. UbiK is probably an accessory factor of Ubi enzymes and facilitates ubiquinone biosynthesis by acting as an assembly factor, a targeting factor, or both.</text>
</comment>
<reference evidence="2 3" key="1">
    <citation type="journal article" date="2016" name="Int. J. Syst. Evol. Microbiol.">
        <title>Paraphotobacterium marinum gen. nov., sp. nov., a member of the family Vibrionaceae, isolated from surface seawater.</title>
        <authorList>
            <person name="Huang Z."/>
            <person name="Dong C."/>
            <person name="Shao Z."/>
        </authorList>
    </citation>
    <scope>NUCLEOTIDE SEQUENCE [LARGE SCALE GENOMIC DNA]</scope>
    <source>
        <strain evidence="2 3">NSCS20N07D</strain>
    </source>
</reference>
<dbReference type="GO" id="GO:0005829">
    <property type="term" value="C:cytosol"/>
    <property type="evidence" value="ECO:0007669"/>
    <property type="project" value="TreeGrafter"/>
</dbReference>
<organism evidence="2 3">
    <name type="scientific">Paraphotobacterium marinum</name>
    <dbReference type="NCBI Taxonomy" id="1755811"/>
    <lineage>
        <taxon>Bacteria</taxon>
        <taxon>Pseudomonadati</taxon>
        <taxon>Pseudomonadota</taxon>
        <taxon>Gammaproteobacteria</taxon>
        <taxon>Vibrionales</taxon>
        <taxon>Vibrionaceae</taxon>
        <taxon>Paraphotobacterium</taxon>
    </lineage>
</organism>
<keyword evidence="1" id="KW-0963">Cytoplasm</keyword>
<dbReference type="AlphaFoldDB" id="A0A220VCR0"/>
<dbReference type="PANTHER" id="PTHR38040">
    <property type="entry name" value="UBIQUINONE BIOSYNTHESIS ACCESSORY FACTOR UBIK"/>
    <property type="match status" value="1"/>
</dbReference>
<evidence type="ECO:0000256" key="1">
    <source>
        <dbReference type="HAMAP-Rule" id="MF_02216"/>
    </source>
</evidence>
<dbReference type="InterPro" id="IPR007475">
    <property type="entry name" value="UbiK"/>
</dbReference>
<dbReference type="GO" id="GO:0006744">
    <property type="term" value="P:ubiquinone biosynthetic process"/>
    <property type="evidence" value="ECO:0007669"/>
    <property type="project" value="UniProtKB-UniRule"/>
</dbReference>
<feature type="coiled-coil region" evidence="1">
    <location>
        <begin position="59"/>
        <end position="86"/>
    </location>
</feature>
<dbReference type="Pfam" id="PF04380">
    <property type="entry name" value="BMFP"/>
    <property type="match status" value="1"/>
</dbReference>
<keyword evidence="1" id="KW-0831">Ubiquinone biosynthesis</keyword>
<dbReference type="OrthoDB" id="5297354at2"/>
<evidence type="ECO:0000313" key="3">
    <source>
        <dbReference type="Proteomes" id="UP000242175"/>
    </source>
</evidence>